<keyword evidence="3" id="KW-1185">Reference proteome</keyword>
<feature type="compositionally biased region" description="Low complexity" evidence="1">
    <location>
        <begin position="105"/>
        <end position="122"/>
    </location>
</feature>
<evidence type="ECO:0000313" key="3">
    <source>
        <dbReference type="Proteomes" id="UP000018144"/>
    </source>
</evidence>
<feature type="compositionally biased region" description="Basic and acidic residues" evidence="1">
    <location>
        <begin position="95"/>
        <end position="104"/>
    </location>
</feature>
<feature type="region of interest" description="Disordered" evidence="1">
    <location>
        <begin position="74"/>
        <end position="122"/>
    </location>
</feature>
<gene>
    <name evidence="2" type="ORF">PCON_07920</name>
</gene>
<name>U4L1G6_PYROM</name>
<evidence type="ECO:0000256" key="1">
    <source>
        <dbReference type="SAM" id="MobiDB-lite"/>
    </source>
</evidence>
<feature type="compositionally biased region" description="Basic and acidic residues" evidence="1">
    <location>
        <begin position="214"/>
        <end position="223"/>
    </location>
</feature>
<dbReference type="EMBL" id="HF935408">
    <property type="protein sequence ID" value="CCX08327.1"/>
    <property type="molecule type" value="Genomic_DNA"/>
</dbReference>
<proteinExistence type="predicted"/>
<dbReference type="OrthoDB" id="5399244at2759"/>
<organism evidence="2 3">
    <name type="scientific">Pyronema omphalodes (strain CBS 100304)</name>
    <name type="common">Pyronema confluens</name>
    <dbReference type="NCBI Taxonomy" id="1076935"/>
    <lineage>
        <taxon>Eukaryota</taxon>
        <taxon>Fungi</taxon>
        <taxon>Dikarya</taxon>
        <taxon>Ascomycota</taxon>
        <taxon>Pezizomycotina</taxon>
        <taxon>Pezizomycetes</taxon>
        <taxon>Pezizales</taxon>
        <taxon>Pyronemataceae</taxon>
        <taxon>Pyronema</taxon>
    </lineage>
</organism>
<accession>U4L1G6</accession>
<reference evidence="2 3" key="1">
    <citation type="journal article" date="2013" name="PLoS Genet.">
        <title>The genome and development-dependent transcriptomes of Pyronema confluens: a window into fungal evolution.</title>
        <authorList>
            <person name="Traeger S."/>
            <person name="Altegoer F."/>
            <person name="Freitag M."/>
            <person name="Gabaldon T."/>
            <person name="Kempken F."/>
            <person name="Kumar A."/>
            <person name="Marcet-Houben M."/>
            <person name="Poggeler S."/>
            <person name="Stajich J.E."/>
            <person name="Nowrousian M."/>
        </authorList>
    </citation>
    <scope>NUCLEOTIDE SEQUENCE [LARGE SCALE GENOMIC DNA]</scope>
    <source>
        <strain evidence="3">CBS 100304</strain>
        <tissue evidence="2">Vegetative mycelium</tissue>
    </source>
</reference>
<dbReference type="AlphaFoldDB" id="U4L1G6"/>
<feature type="region of interest" description="Disordered" evidence="1">
    <location>
        <begin position="202"/>
        <end position="243"/>
    </location>
</feature>
<protein>
    <submittedName>
        <fullName evidence="2">Uncharacterized protein</fullName>
    </submittedName>
</protein>
<dbReference type="Proteomes" id="UP000018144">
    <property type="component" value="Unassembled WGS sequence"/>
</dbReference>
<evidence type="ECO:0000313" key="2">
    <source>
        <dbReference type="EMBL" id="CCX08327.1"/>
    </source>
</evidence>
<sequence>MEGYLTRSYSSPVRRTLRRETRSISEWLENGRKANYFEDNQPFDLSLVVEKKEAKTWDHPRRPSWVERYGEEEYKRDVTRERRRPSTARARTMPVRREEPEYTHRPQPVQRPQQQQRPQPKPVQDYFTIAVPKTTLPARTPDLFAEEPLADDIPESELESSRRRSIEIQKQASFMLEEDVGFVDQLARHFGELEQAIKPIVPAPLPTPAATPEMKPEEPKEEVPVQTVEKAQPKEEPIIPADPPSPDFIIEHAPKPVAKKANQPSARDRFMKAKKVLFTVDVLKKCIPPAPLPEMLIDDVPRPKKKVPEPIIEKLPETPKIELPKIDLTNKLGARDGGVLIHFVEQITTPIAPEPIEEPVSIELPASIPLPTTPIEEATATPIVTVTTPSDRSAEISPPLSTSPSFTGGVSLNLPFYHRHDEGYLSGSDSGSDYGVSLDAPLPDEVIPVTTYQPIQGEKYQHHCVLHGHFFPKVGPLRSAGWPHEPFDSTICCDRCGNSRLVEAWQCALLNVCGLIFCTPCYEELEGITRPEEEVMALPIPNERNIVVEEVLDARQGGLKEGLQMGMEQGLKIGLDVAMAKRAVEALRRGR</sequence>